<dbReference type="EMBL" id="JAAAJB010000132">
    <property type="protein sequence ID" value="KAG0264718.1"/>
    <property type="molecule type" value="Genomic_DNA"/>
</dbReference>
<dbReference type="Gene3D" id="1.10.472.10">
    <property type="entry name" value="Cyclin-like"/>
    <property type="match status" value="1"/>
</dbReference>
<dbReference type="Pfam" id="PF08613">
    <property type="entry name" value="Cyclin"/>
    <property type="match status" value="2"/>
</dbReference>
<comment type="caution">
    <text evidence="2">The sequence shown here is derived from an EMBL/GenBank/DDBJ whole genome shotgun (WGS) entry which is preliminary data.</text>
</comment>
<evidence type="ECO:0000313" key="2">
    <source>
        <dbReference type="EMBL" id="KAG0264718.1"/>
    </source>
</evidence>
<feature type="region of interest" description="Disordered" evidence="1">
    <location>
        <begin position="55"/>
        <end position="88"/>
    </location>
</feature>
<keyword evidence="3" id="KW-1185">Reference proteome</keyword>
<dbReference type="Proteomes" id="UP000807716">
    <property type="component" value="Unassembled WGS sequence"/>
</dbReference>
<evidence type="ECO:0000256" key="1">
    <source>
        <dbReference type="SAM" id="MobiDB-lite"/>
    </source>
</evidence>
<feature type="region of interest" description="Disordered" evidence="1">
    <location>
        <begin position="813"/>
        <end position="1005"/>
    </location>
</feature>
<feature type="compositionally biased region" description="Basic and acidic residues" evidence="1">
    <location>
        <begin position="479"/>
        <end position="491"/>
    </location>
</feature>
<feature type="compositionally biased region" description="Low complexity" evidence="1">
    <location>
        <begin position="696"/>
        <end position="729"/>
    </location>
</feature>
<dbReference type="GO" id="GO:0000307">
    <property type="term" value="C:cyclin-dependent protein kinase holoenzyme complex"/>
    <property type="evidence" value="ECO:0007669"/>
    <property type="project" value="TreeGrafter"/>
</dbReference>
<feature type="compositionally biased region" description="Basic and acidic residues" evidence="1">
    <location>
        <begin position="849"/>
        <end position="862"/>
    </location>
</feature>
<dbReference type="CDD" id="cd20558">
    <property type="entry name" value="CYCLIN_ScPCL7-like"/>
    <property type="match status" value="1"/>
</dbReference>
<reference evidence="2" key="1">
    <citation type="journal article" date="2020" name="Fungal Divers.">
        <title>Resolving the Mortierellaceae phylogeny through synthesis of multi-gene phylogenetics and phylogenomics.</title>
        <authorList>
            <person name="Vandepol N."/>
            <person name="Liber J."/>
            <person name="Desiro A."/>
            <person name="Na H."/>
            <person name="Kennedy M."/>
            <person name="Barry K."/>
            <person name="Grigoriev I.V."/>
            <person name="Miller A.N."/>
            <person name="O'Donnell K."/>
            <person name="Stajich J.E."/>
            <person name="Bonito G."/>
        </authorList>
    </citation>
    <scope>NUCLEOTIDE SEQUENCE</scope>
    <source>
        <strain evidence="2">BC1065</strain>
    </source>
</reference>
<evidence type="ECO:0008006" key="4">
    <source>
        <dbReference type="Google" id="ProtNLM"/>
    </source>
</evidence>
<dbReference type="GO" id="GO:0005634">
    <property type="term" value="C:nucleus"/>
    <property type="evidence" value="ECO:0007669"/>
    <property type="project" value="TreeGrafter"/>
</dbReference>
<feature type="region of interest" description="Disordered" evidence="1">
    <location>
        <begin position="581"/>
        <end position="790"/>
    </location>
</feature>
<dbReference type="PANTHER" id="PTHR15615:SF94">
    <property type="entry name" value="PHO85 CYCLIN-6-RELATED"/>
    <property type="match status" value="1"/>
</dbReference>
<dbReference type="GO" id="GO:0019901">
    <property type="term" value="F:protein kinase binding"/>
    <property type="evidence" value="ECO:0007669"/>
    <property type="project" value="InterPro"/>
</dbReference>
<feature type="compositionally biased region" description="Polar residues" evidence="1">
    <location>
        <begin position="1075"/>
        <end position="1090"/>
    </location>
</feature>
<feature type="compositionally biased region" description="Low complexity" evidence="1">
    <location>
        <begin position="629"/>
        <end position="641"/>
    </location>
</feature>
<feature type="region of interest" description="Disordered" evidence="1">
    <location>
        <begin position="1118"/>
        <end position="1180"/>
    </location>
</feature>
<gene>
    <name evidence="2" type="ORF">DFQ27_001059</name>
</gene>
<feature type="compositionally biased region" description="Acidic residues" evidence="1">
    <location>
        <begin position="839"/>
        <end position="848"/>
    </location>
</feature>
<dbReference type="GO" id="GO:0016538">
    <property type="term" value="F:cyclin-dependent protein serine/threonine kinase regulator activity"/>
    <property type="evidence" value="ECO:0007669"/>
    <property type="project" value="TreeGrafter"/>
</dbReference>
<dbReference type="PANTHER" id="PTHR15615">
    <property type="match status" value="1"/>
</dbReference>
<dbReference type="OrthoDB" id="1060854at2759"/>
<feature type="compositionally biased region" description="Polar residues" evidence="1">
    <location>
        <begin position="601"/>
        <end position="615"/>
    </location>
</feature>
<feature type="compositionally biased region" description="Basic and acidic residues" evidence="1">
    <location>
        <begin position="617"/>
        <end position="628"/>
    </location>
</feature>
<feature type="compositionally biased region" description="Low complexity" evidence="1">
    <location>
        <begin position="980"/>
        <end position="994"/>
    </location>
</feature>
<feature type="region of interest" description="Disordered" evidence="1">
    <location>
        <begin position="1074"/>
        <end position="1096"/>
    </location>
</feature>
<accession>A0A9P6QB75</accession>
<feature type="compositionally biased region" description="Pro residues" evidence="1">
    <location>
        <begin position="1165"/>
        <end position="1179"/>
    </location>
</feature>
<feature type="compositionally biased region" description="Basic and acidic residues" evidence="1">
    <location>
        <begin position="65"/>
        <end position="74"/>
    </location>
</feature>
<feature type="region of interest" description="Disordered" evidence="1">
    <location>
        <begin position="1254"/>
        <end position="1282"/>
    </location>
</feature>
<proteinExistence type="predicted"/>
<sequence length="1282" mass="137537">MSISIASSKTASIATTLAAELSPTDPALAEKLVSSRGLPRKDDVKLIVEKLDDNIKNGSNNNNNKRNDSSRERTIPAPSYESSLGNIPALDPLPPPPVYDIVNCSTSQTLLLVSSLINTILTVNDRLQCPKITLFHSRAIPNISIEAYLTRILQYAPFQNEVLLIILLYFDRIGGGCKPTQVLTNNIPKPLLLKAFGTDQNPFATQNHSSYDTTLMTSSVPSLIPEKAPVATTPKLIPKGDARLMDELMKDGGAETDKESAKAAVLRQAKELEAKHQYYRRAKPLMPGSKPGMDSEMPEEEEPIEDEIYTSSAESPIGSKLIINSFNIHRLLITSILVASKFSSDVFYPNVRYSRVGGLPLSELNQLELEFLFLSQFELNANEAELQAYGNKLLMYQQRLAGEKKLPSLSPSLMKQPSPPPPHTPYAAAVDLKEKVAVESSTVSHPPMTEPTPPVVQPSMKPPALHAPAPTRPAPLHGSYRDSKEGIRQDYVDDEDTISQRGDDSIMSPTESEVDMSVLKDPRPTAEDSTAASRPYSRHRVMNLDSLVWPTNEVEDYRPSTNYFFGGGMVKDEDAERIEQEFNRPSPPPEAQEQQKRKLQRLSSGSMETTPSKRVNPSHDKKASKESRLSASSSASSSSSSGNILRPFLRKIASLAHRSGPQSEEPVEPEPLPLRTHPYLVRPRVSPPSPALPEPAGSDGSNAGADAAVTWHTATPPTAPAGPGSSSSSWVRQRSDPPPYSGRIPHQAATHSSESLGSRSSSHSRNRATRDYRRHRSREPSISTLASELTFEPRRPSLSVVEDESEARHAATLAPLTFPSRPQPIHNMRHPGGHAQSMEDMEDDEEMPMAEREDGTLTHHEQSNVNSMQVDHAPEPNPRPRPSMDTMDARQFAPVAAMVATTSTTKKVHPLAPATPGKSRSSSRRSSVSSNATDLREQDRSSLAGRQWNPCHAPGSSLTTSDSSPTPGVAAVGGGGGATGAATTTTTTTTTVGGHPPRAPQVYHPHHSPYVASYYAPPPPPNNLQLYHDPVTMKTYPIMSHNHHHHPHQSVLVAMPPLTVPMSPTVVAPAHPTLSAATNSQPRQSKTPRQFASIRPRTPTVIAAQAAAAAEAAASASATTTTTEAQPALTSNSDAAKSGHTAKSSKKKKSLFGGGGSKKSAAAALPPPPPPNRPPPPLPFMTAGAAPAFGHPPIMAFAHAPPPPHGASGGRGATTPAGVVGRLGTAVASAGAPILIPLIPVMYNNVRPLPLPPPPPPLSSSMHHAKPAPPTLVKIAPRLPRA</sequence>
<evidence type="ECO:0000313" key="3">
    <source>
        <dbReference type="Proteomes" id="UP000807716"/>
    </source>
</evidence>
<dbReference type="InterPro" id="IPR013922">
    <property type="entry name" value="Cyclin_PHO80-like"/>
</dbReference>
<protein>
    <recommendedName>
        <fullName evidence="4">Cyclin-domain-containing protein</fullName>
    </recommendedName>
</protein>
<feature type="region of interest" description="Disordered" evidence="1">
    <location>
        <begin position="437"/>
        <end position="537"/>
    </location>
</feature>
<name>A0A9P6QB75_9FUNG</name>
<organism evidence="2 3">
    <name type="scientific">Actinomortierella ambigua</name>
    <dbReference type="NCBI Taxonomy" id="1343610"/>
    <lineage>
        <taxon>Eukaryota</taxon>
        <taxon>Fungi</taxon>
        <taxon>Fungi incertae sedis</taxon>
        <taxon>Mucoromycota</taxon>
        <taxon>Mortierellomycotina</taxon>
        <taxon>Mortierellomycetes</taxon>
        <taxon>Mortierellales</taxon>
        <taxon>Mortierellaceae</taxon>
        <taxon>Actinomortierella</taxon>
    </lineage>
</organism>
<feature type="compositionally biased region" description="Low complexity" evidence="1">
    <location>
        <begin position="752"/>
        <end position="761"/>
    </location>
</feature>
<feature type="compositionally biased region" description="Basic residues" evidence="1">
    <location>
        <begin position="762"/>
        <end position="777"/>
    </location>
</feature>
<feature type="compositionally biased region" description="Low complexity" evidence="1">
    <location>
        <begin position="954"/>
        <end position="970"/>
    </location>
</feature>